<proteinExistence type="predicted"/>
<evidence type="ECO:0000313" key="2">
    <source>
        <dbReference type="EMBL" id="MDA5194885.1"/>
    </source>
</evidence>
<accession>A0A9X3TZK2</accession>
<name>A0A9X3TZK2_9PROT</name>
<feature type="region of interest" description="Disordered" evidence="1">
    <location>
        <begin position="366"/>
        <end position="395"/>
    </location>
</feature>
<reference evidence="2" key="2">
    <citation type="journal article" date="2023" name="Syst. Appl. Microbiol.">
        <title>Govania unica gen. nov., sp. nov., a rare biosphere bacterium that represents a novel family in the class Alphaproteobacteria.</title>
        <authorList>
            <person name="Vandamme P."/>
            <person name="Peeters C."/>
            <person name="Hettiarachchi A."/>
            <person name="Cnockaert M."/>
            <person name="Carlier A."/>
        </authorList>
    </citation>
    <scope>NUCLEOTIDE SEQUENCE</scope>
    <source>
        <strain evidence="2">LMG 31809</strain>
    </source>
</reference>
<dbReference type="EMBL" id="JANWOI010000004">
    <property type="protein sequence ID" value="MDA5194885.1"/>
    <property type="molecule type" value="Genomic_DNA"/>
</dbReference>
<gene>
    <name evidence="2" type="ORF">NYP16_13075</name>
</gene>
<keyword evidence="3" id="KW-1185">Reference proteome</keyword>
<feature type="compositionally biased region" description="Basic residues" evidence="1">
    <location>
        <begin position="371"/>
        <end position="380"/>
    </location>
</feature>
<comment type="caution">
    <text evidence="2">The sequence shown here is derived from an EMBL/GenBank/DDBJ whole genome shotgun (WGS) entry which is preliminary data.</text>
</comment>
<sequence length="629" mass="71977">MYLKLEKEIDEKNGAALAISFIELRTPPINPPKGSARYKQIGRHADKIFQLGGSKGFNYKATFLKFIPYVNDEDVDLTGHAYQRALLLPKKDDDYRDELVPDITCKLLFYSDKEENQSSDTALIQRNCAESFIGTFQYTTFRFPTDSLETQTRVEICHLLCDARAGRNKENLVLCNIFAMRWALCDKIIDSNREKLPPELIKHLQDDVIDMLPTDMLPKLGKIMTLLAEKSGNYDKHLNHLDKAKVNLQWWPAATAYGSALIAMPDMGLEDFIPYVNQLMLDAREKYNAYFAMLLRHIHSDIRAKQPTPKFAEEQNKILTEFRAATDEKEYDLVFDLIDLDIKAESEKLALQAKIARANMEELLASYKAPHTNKKQTSRPKKGENKSKKSTPIKTGKQEVFDKIKPVLSNEPAQSGLEDFLKFMRLDCQDLQKQITSLLEDEKDSALSEAKSSLLILIDETLKNLESALQSKKFTEKDADTVVKACQKAQTTLRNVIKENQTTEAFDKALKKAVTDETITLNRRAGGEITSQHGNPPWHDIWARYHDKPIDSAYEIIIGTKTRYLCENECIAYYVTTSSRSGYDFDISAHYWVRLEGRTSDPIDEDGFMNRADWYDTYIPCFVLHVPKV</sequence>
<evidence type="ECO:0000313" key="3">
    <source>
        <dbReference type="Proteomes" id="UP001141619"/>
    </source>
</evidence>
<evidence type="ECO:0000256" key="1">
    <source>
        <dbReference type="SAM" id="MobiDB-lite"/>
    </source>
</evidence>
<dbReference type="AlphaFoldDB" id="A0A9X3TZK2"/>
<dbReference type="Proteomes" id="UP001141619">
    <property type="component" value="Unassembled WGS sequence"/>
</dbReference>
<organism evidence="2 3">
    <name type="scientific">Govanella unica</name>
    <dbReference type="NCBI Taxonomy" id="2975056"/>
    <lineage>
        <taxon>Bacteria</taxon>
        <taxon>Pseudomonadati</taxon>
        <taxon>Pseudomonadota</taxon>
        <taxon>Alphaproteobacteria</taxon>
        <taxon>Emcibacterales</taxon>
        <taxon>Govanellaceae</taxon>
        <taxon>Govanella</taxon>
    </lineage>
</organism>
<dbReference type="RefSeq" id="WP_274944591.1">
    <property type="nucleotide sequence ID" value="NZ_JANWOI010000004.1"/>
</dbReference>
<protein>
    <submittedName>
        <fullName evidence="2">Uncharacterized protein</fullName>
    </submittedName>
</protein>
<reference evidence="2" key="1">
    <citation type="submission" date="2022-08" db="EMBL/GenBank/DDBJ databases">
        <authorList>
            <person name="Vandamme P."/>
            <person name="Hettiarachchi A."/>
            <person name="Peeters C."/>
            <person name="Cnockaert M."/>
            <person name="Carlier A."/>
        </authorList>
    </citation>
    <scope>NUCLEOTIDE SEQUENCE</scope>
    <source>
        <strain evidence="2">LMG 31809</strain>
    </source>
</reference>